<protein>
    <recommendedName>
        <fullName evidence="3">Macrocin O-methyltransferase</fullName>
    </recommendedName>
</protein>
<dbReference type="Pfam" id="PF05711">
    <property type="entry name" value="TylF"/>
    <property type="match status" value="1"/>
</dbReference>
<proteinExistence type="predicted"/>
<evidence type="ECO:0000313" key="2">
    <source>
        <dbReference type="Proteomes" id="UP000177306"/>
    </source>
</evidence>
<dbReference type="Proteomes" id="UP000177306">
    <property type="component" value="Unassembled WGS sequence"/>
</dbReference>
<evidence type="ECO:0008006" key="3">
    <source>
        <dbReference type="Google" id="ProtNLM"/>
    </source>
</evidence>
<dbReference type="PANTHER" id="PTHR40036:SF1">
    <property type="entry name" value="MACROCIN O-METHYLTRANSFERASE"/>
    <property type="match status" value="1"/>
</dbReference>
<accession>A0A1F6EG86</accession>
<gene>
    <name evidence="1" type="ORF">A3A38_00235</name>
</gene>
<dbReference type="Gene3D" id="3.40.50.150">
    <property type="entry name" value="Vaccinia Virus protein VP39"/>
    <property type="match status" value="1"/>
</dbReference>
<dbReference type="EMBL" id="MFLY01000036">
    <property type="protein sequence ID" value="OGG72653.1"/>
    <property type="molecule type" value="Genomic_DNA"/>
</dbReference>
<evidence type="ECO:0000313" key="1">
    <source>
        <dbReference type="EMBL" id="OGG72653.1"/>
    </source>
</evidence>
<dbReference type="InterPro" id="IPR029063">
    <property type="entry name" value="SAM-dependent_MTases_sf"/>
</dbReference>
<organism evidence="1 2">
    <name type="scientific">Candidatus Kaiserbacteria bacterium RIFCSPLOWO2_01_FULL_53_17</name>
    <dbReference type="NCBI Taxonomy" id="1798511"/>
    <lineage>
        <taxon>Bacteria</taxon>
        <taxon>Candidatus Kaiseribacteriota</taxon>
    </lineage>
</organism>
<reference evidence="1 2" key="1">
    <citation type="journal article" date="2016" name="Nat. Commun.">
        <title>Thousands of microbial genomes shed light on interconnected biogeochemical processes in an aquifer system.</title>
        <authorList>
            <person name="Anantharaman K."/>
            <person name="Brown C.T."/>
            <person name="Hug L.A."/>
            <person name="Sharon I."/>
            <person name="Castelle C.J."/>
            <person name="Probst A.J."/>
            <person name="Thomas B.C."/>
            <person name="Singh A."/>
            <person name="Wilkins M.J."/>
            <person name="Karaoz U."/>
            <person name="Brodie E.L."/>
            <person name="Williams K.H."/>
            <person name="Hubbard S.S."/>
            <person name="Banfield J.F."/>
        </authorList>
    </citation>
    <scope>NUCLEOTIDE SEQUENCE [LARGE SCALE GENOMIC DNA]</scope>
</reference>
<dbReference type="AlphaFoldDB" id="A0A1F6EG86"/>
<sequence length="226" mass="26020">MEMLYNPKDLTPKYYKTVQDDEELEHQIGRLQNFRAIIQEVHDKNLKGDFIEFGVFRGFSILWTAYFCQQAGLYDRALMGVDGFIGLSEDDGIFKKGTLSSTSRKECERALKASPDLDARIKERIQIHESLFENIQKMGSILSGKKFVFVHIDCDLGSSTLQLFQRIQETDCLADECFILFDDYGCISSLAKIVDSHMRTLEDGWKITVHSSTKLTKNFHLQKRLL</sequence>
<dbReference type="PANTHER" id="PTHR40036">
    <property type="entry name" value="MACROCIN O-METHYLTRANSFERASE"/>
    <property type="match status" value="1"/>
</dbReference>
<comment type="caution">
    <text evidence="1">The sequence shown here is derived from an EMBL/GenBank/DDBJ whole genome shotgun (WGS) entry which is preliminary data.</text>
</comment>
<dbReference type="InterPro" id="IPR008884">
    <property type="entry name" value="TylF_MeTrfase"/>
</dbReference>
<name>A0A1F6EG86_9BACT</name>